<dbReference type="PANTHER" id="PTHR45138">
    <property type="entry name" value="REGULATORY COMPONENTS OF SENSORY TRANSDUCTION SYSTEM"/>
    <property type="match status" value="1"/>
</dbReference>
<dbReference type="InterPro" id="IPR029787">
    <property type="entry name" value="Nucleotide_cyclase"/>
</dbReference>
<dbReference type="PROSITE" id="PS50887">
    <property type="entry name" value="GGDEF"/>
    <property type="match status" value="1"/>
</dbReference>
<evidence type="ECO:0000313" key="5">
    <source>
        <dbReference type="EMBL" id="AUT68687.1"/>
    </source>
</evidence>
<evidence type="ECO:0000259" key="4">
    <source>
        <dbReference type="PROSITE" id="PS50887"/>
    </source>
</evidence>
<evidence type="ECO:0000256" key="1">
    <source>
        <dbReference type="ARBA" id="ARBA00012528"/>
    </source>
</evidence>
<evidence type="ECO:0000256" key="2">
    <source>
        <dbReference type="ARBA" id="ARBA00034247"/>
    </source>
</evidence>
<dbReference type="EC" id="2.7.7.65" evidence="1"/>
<dbReference type="EMBL" id="CP026105">
    <property type="protein sequence ID" value="AUT68687.1"/>
    <property type="molecule type" value="Genomic_DNA"/>
</dbReference>
<dbReference type="SUPFAM" id="SSF55073">
    <property type="entry name" value="Nucleotide cyclase"/>
    <property type="match status" value="1"/>
</dbReference>
<accession>A0AAN1J949</accession>
<dbReference type="GO" id="GO:0052621">
    <property type="term" value="F:diguanylate cyclase activity"/>
    <property type="evidence" value="ECO:0007669"/>
    <property type="project" value="UniProtKB-EC"/>
</dbReference>
<evidence type="ECO:0000256" key="3">
    <source>
        <dbReference type="SAM" id="MobiDB-lite"/>
    </source>
</evidence>
<protein>
    <recommendedName>
        <fullName evidence="1">diguanylate cyclase</fullName>
        <ecNumber evidence="1">2.7.7.65</ecNumber>
    </recommendedName>
</protein>
<evidence type="ECO:0000313" key="6">
    <source>
        <dbReference type="Proteomes" id="UP000236649"/>
    </source>
</evidence>
<dbReference type="RefSeq" id="WP_090838505.1">
    <property type="nucleotide sequence ID" value="NZ_CADFGJ010000058.1"/>
</dbReference>
<feature type="domain" description="GGDEF" evidence="4">
    <location>
        <begin position="1"/>
        <end position="46"/>
    </location>
</feature>
<dbReference type="GeneID" id="96993208"/>
<dbReference type="PANTHER" id="PTHR45138:SF9">
    <property type="entry name" value="DIGUANYLATE CYCLASE DGCM-RELATED"/>
    <property type="match status" value="1"/>
</dbReference>
<dbReference type="GO" id="GO:1902201">
    <property type="term" value="P:negative regulation of bacterial-type flagellum-dependent cell motility"/>
    <property type="evidence" value="ECO:0007669"/>
    <property type="project" value="TreeGrafter"/>
</dbReference>
<gene>
    <name evidence="5" type="ORF">C2L64_10420</name>
</gene>
<dbReference type="GO" id="GO:0043709">
    <property type="term" value="P:cell adhesion involved in single-species biofilm formation"/>
    <property type="evidence" value="ECO:0007669"/>
    <property type="project" value="TreeGrafter"/>
</dbReference>
<dbReference type="Gene3D" id="3.30.70.270">
    <property type="match status" value="1"/>
</dbReference>
<dbReference type="InterPro" id="IPR050469">
    <property type="entry name" value="Diguanylate_Cyclase"/>
</dbReference>
<dbReference type="GO" id="GO:0005886">
    <property type="term" value="C:plasma membrane"/>
    <property type="evidence" value="ECO:0007669"/>
    <property type="project" value="TreeGrafter"/>
</dbReference>
<dbReference type="KEGG" id="phs:C2L64_10420"/>
<dbReference type="AlphaFoldDB" id="A0AAN1J949"/>
<feature type="compositionally biased region" description="Basic and acidic residues" evidence="3">
    <location>
        <begin position="88"/>
        <end position="99"/>
    </location>
</feature>
<feature type="region of interest" description="Disordered" evidence="3">
    <location>
        <begin position="88"/>
        <end position="113"/>
    </location>
</feature>
<proteinExistence type="predicted"/>
<sequence length="113" mass="12446">MVTISVGVTATQAGQDSDPALLIGAADRALYAAKRQGRNCICVVDVDDQEPTESELRVERGESSFFRLLILANTPPIVESAKTARDIRSTSCHRPERPRLLTGLKPKCRARRR</sequence>
<reference evidence="5 6" key="1">
    <citation type="submission" date="2018-01" db="EMBL/GenBank/DDBJ databases">
        <title>Species boundaries and ecological features among Paraburkholderia terrae DSMZ17804T, P. hospita DSMZ17164T and P. caribensis DSMZ13236T.</title>
        <authorList>
            <person name="Pratama A.A."/>
        </authorList>
    </citation>
    <scope>NUCLEOTIDE SEQUENCE [LARGE SCALE GENOMIC DNA]</scope>
    <source>
        <strain evidence="5 6">DSM 17164</strain>
    </source>
</reference>
<comment type="catalytic activity">
    <reaction evidence="2">
        <text>2 GTP = 3',3'-c-di-GMP + 2 diphosphate</text>
        <dbReference type="Rhea" id="RHEA:24898"/>
        <dbReference type="ChEBI" id="CHEBI:33019"/>
        <dbReference type="ChEBI" id="CHEBI:37565"/>
        <dbReference type="ChEBI" id="CHEBI:58805"/>
        <dbReference type="EC" id="2.7.7.65"/>
    </reaction>
</comment>
<dbReference type="InterPro" id="IPR043128">
    <property type="entry name" value="Rev_trsase/Diguanyl_cyclase"/>
</dbReference>
<dbReference type="InterPro" id="IPR000160">
    <property type="entry name" value="GGDEF_dom"/>
</dbReference>
<dbReference type="Proteomes" id="UP000236649">
    <property type="component" value="Chromosome 1"/>
</dbReference>
<dbReference type="Pfam" id="PF00990">
    <property type="entry name" value="GGDEF"/>
    <property type="match status" value="1"/>
</dbReference>
<name>A0AAN1J949_9BURK</name>
<organism evidence="5 6">
    <name type="scientific">Paraburkholderia hospita</name>
    <dbReference type="NCBI Taxonomy" id="169430"/>
    <lineage>
        <taxon>Bacteria</taxon>
        <taxon>Pseudomonadati</taxon>
        <taxon>Pseudomonadota</taxon>
        <taxon>Betaproteobacteria</taxon>
        <taxon>Burkholderiales</taxon>
        <taxon>Burkholderiaceae</taxon>
        <taxon>Paraburkholderia</taxon>
    </lineage>
</organism>